<dbReference type="InterPro" id="IPR012349">
    <property type="entry name" value="Split_barrel_FMN-bd"/>
</dbReference>
<proteinExistence type="inferred from homology"/>
<dbReference type="HAMAP" id="MF_00764">
    <property type="entry name" value="UPF0306"/>
    <property type="match status" value="1"/>
</dbReference>
<dbReference type="AlphaFoldDB" id="A0AAX3J2I7"/>
<sequence>MDSIKTVPGSVARFAACRYPVRRQEITLSDHAHLVRYLRKQHVLSLCCTADDELWCANCYYVFDEARMAFWIMTEPDTRHGLLVMKNPQVAGTVNGQPRSVLLIKGVQYRGHIVRLSDEAEHVARSAYHKRFPIARKVSAPLWEIQLDEVKMTDNALGFGKKIAWVRQEVRQD</sequence>
<dbReference type="EMBL" id="CABWMH010000005">
    <property type="protein sequence ID" value="VXB32077.1"/>
    <property type="molecule type" value="Genomic_DNA"/>
</dbReference>
<evidence type="ECO:0000313" key="2">
    <source>
        <dbReference type="EMBL" id="VXB32077.1"/>
    </source>
</evidence>
<dbReference type="SUPFAM" id="SSF50475">
    <property type="entry name" value="FMN-binding split barrel"/>
    <property type="match status" value="1"/>
</dbReference>
<evidence type="ECO:0000256" key="1">
    <source>
        <dbReference type="HAMAP-Rule" id="MF_00764"/>
    </source>
</evidence>
<dbReference type="InterPro" id="IPR011194">
    <property type="entry name" value="UPF0306"/>
</dbReference>
<accession>A0AAX3J2I7</accession>
<dbReference type="Gene3D" id="2.30.110.10">
    <property type="entry name" value="Electron Transport, Fmn-binding Protein, Chain A"/>
    <property type="match status" value="1"/>
</dbReference>
<organism evidence="2 3">
    <name type="scientific">Pantoea brenneri</name>
    <dbReference type="NCBI Taxonomy" id="472694"/>
    <lineage>
        <taxon>Bacteria</taxon>
        <taxon>Pseudomonadati</taxon>
        <taxon>Pseudomonadota</taxon>
        <taxon>Gammaproteobacteria</taxon>
        <taxon>Enterobacterales</taxon>
        <taxon>Erwiniaceae</taxon>
        <taxon>Pantoea</taxon>
    </lineage>
</organism>
<gene>
    <name evidence="2" type="ORF">PANT111_130336</name>
</gene>
<dbReference type="Proteomes" id="UP000433737">
    <property type="component" value="Unassembled WGS sequence"/>
</dbReference>
<evidence type="ECO:0000313" key="3">
    <source>
        <dbReference type="Proteomes" id="UP000433737"/>
    </source>
</evidence>
<comment type="caution">
    <text evidence="2">The sequence shown here is derived from an EMBL/GenBank/DDBJ whole genome shotgun (WGS) entry which is preliminary data.</text>
</comment>
<name>A0AAX3J2I7_9GAMM</name>
<dbReference type="NCBIfam" id="NF002900">
    <property type="entry name" value="PRK03467.1"/>
    <property type="match status" value="1"/>
</dbReference>
<dbReference type="PIRSF" id="PIRSF009554">
    <property type="entry name" value="UCP009554"/>
    <property type="match status" value="1"/>
</dbReference>
<reference evidence="2 3" key="1">
    <citation type="submission" date="2019-10" db="EMBL/GenBank/DDBJ databases">
        <authorList>
            <person name="Karimi E."/>
        </authorList>
    </citation>
    <scope>NUCLEOTIDE SEQUENCE [LARGE SCALE GENOMIC DNA]</scope>
    <source>
        <strain evidence="2">Pantoea sp. 111</strain>
    </source>
</reference>
<protein>
    <recommendedName>
        <fullName evidence="1">UPF0306 protein PANT111_130336</fullName>
    </recommendedName>
</protein>
<comment type="similarity">
    <text evidence="1">Belongs to the UPF0306 family.</text>
</comment>